<dbReference type="Pfam" id="PF00027">
    <property type="entry name" value="cNMP_binding"/>
    <property type="match status" value="1"/>
</dbReference>
<dbReference type="Proteomes" id="UP000179266">
    <property type="component" value="Unassembled WGS sequence"/>
</dbReference>
<protein>
    <recommendedName>
        <fullName evidence="1">Cyclic nucleotide-binding domain-containing protein</fullName>
    </recommendedName>
</protein>
<dbReference type="PANTHER" id="PTHR24567">
    <property type="entry name" value="CRP FAMILY TRANSCRIPTIONAL REGULATORY PROTEIN"/>
    <property type="match status" value="1"/>
</dbReference>
<dbReference type="PROSITE" id="PS50042">
    <property type="entry name" value="CNMP_BINDING_3"/>
    <property type="match status" value="1"/>
</dbReference>
<dbReference type="SUPFAM" id="SSF51206">
    <property type="entry name" value="cAMP-binding domain-like"/>
    <property type="match status" value="1"/>
</dbReference>
<organism evidence="2 3">
    <name type="scientific">Candidatus Schekmanbacteria bacterium RBG_13_48_7</name>
    <dbReference type="NCBI Taxonomy" id="1817878"/>
    <lineage>
        <taxon>Bacteria</taxon>
        <taxon>Candidatus Schekmaniibacteriota</taxon>
    </lineage>
</organism>
<dbReference type="EMBL" id="MGDD01000110">
    <property type="protein sequence ID" value="OGL46860.1"/>
    <property type="molecule type" value="Genomic_DNA"/>
</dbReference>
<dbReference type="InterPro" id="IPR018488">
    <property type="entry name" value="cNMP-bd_CS"/>
</dbReference>
<proteinExistence type="predicted"/>
<dbReference type="SMART" id="SM00100">
    <property type="entry name" value="cNMP"/>
    <property type="match status" value="1"/>
</dbReference>
<comment type="caution">
    <text evidence="2">The sequence shown here is derived from an EMBL/GenBank/DDBJ whole genome shotgun (WGS) entry which is preliminary data.</text>
</comment>
<reference evidence="2 3" key="1">
    <citation type="journal article" date="2016" name="Nat. Commun.">
        <title>Thousands of microbial genomes shed light on interconnected biogeochemical processes in an aquifer system.</title>
        <authorList>
            <person name="Anantharaman K."/>
            <person name="Brown C.T."/>
            <person name="Hug L.A."/>
            <person name="Sharon I."/>
            <person name="Castelle C.J."/>
            <person name="Probst A.J."/>
            <person name="Thomas B.C."/>
            <person name="Singh A."/>
            <person name="Wilkins M.J."/>
            <person name="Karaoz U."/>
            <person name="Brodie E.L."/>
            <person name="Williams K.H."/>
            <person name="Hubbard S.S."/>
            <person name="Banfield J.F."/>
        </authorList>
    </citation>
    <scope>NUCLEOTIDE SEQUENCE [LARGE SCALE GENOMIC DNA]</scope>
</reference>
<dbReference type="PANTHER" id="PTHR24567:SF74">
    <property type="entry name" value="HTH-TYPE TRANSCRIPTIONAL REGULATOR ARCR"/>
    <property type="match status" value="1"/>
</dbReference>
<evidence type="ECO:0000259" key="1">
    <source>
        <dbReference type="PROSITE" id="PS50042"/>
    </source>
</evidence>
<dbReference type="GO" id="GO:0003700">
    <property type="term" value="F:DNA-binding transcription factor activity"/>
    <property type="evidence" value="ECO:0007669"/>
    <property type="project" value="TreeGrafter"/>
</dbReference>
<feature type="domain" description="Cyclic nucleotide-binding" evidence="1">
    <location>
        <begin position="12"/>
        <end position="133"/>
    </location>
</feature>
<dbReference type="InterPro" id="IPR000595">
    <property type="entry name" value="cNMP-bd_dom"/>
</dbReference>
<dbReference type="InterPro" id="IPR050397">
    <property type="entry name" value="Env_Response_Regulators"/>
</dbReference>
<dbReference type="AlphaFoldDB" id="A0A1F7RZJ9"/>
<dbReference type="InterPro" id="IPR018490">
    <property type="entry name" value="cNMP-bd_dom_sf"/>
</dbReference>
<gene>
    <name evidence="2" type="ORF">A2161_01125</name>
</gene>
<accession>A0A1F7RZJ9</accession>
<dbReference type="PROSITE" id="PS00889">
    <property type="entry name" value="CNMP_BINDING_2"/>
    <property type="match status" value="1"/>
</dbReference>
<sequence>MPNIEILKKVKIFDGLVTAELFQIGSICEELAFPEYYVIFEEDSSSDELYILVKGKVELKLKVPGKDNWMTLTKMHPGDVFGEFALIDQSPRSAAAIAFTEIMLYIIKRDDFFKLIDDNPRIGSVIMQNLARLLVERLRATDSELKNHIVWQLVEAGEELD</sequence>
<dbReference type="InterPro" id="IPR014710">
    <property type="entry name" value="RmlC-like_jellyroll"/>
</dbReference>
<dbReference type="Gene3D" id="2.60.120.10">
    <property type="entry name" value="Jelly Rolls"/>
    <property type="match status" value="1"/>
</dbReference>
<dbReference type="CDD" id="cd00038">
    <property type="entry name" value="CAP_ED"/>
    <property type="match status" value="1"/>
</dbReference>
<evidence type="ECO:0000313" key="2">
    <source>
        <dbReference type="EMBL" id="OGL46860.1"/>
    </source>
</evidence>
<evidence type="ECO:0000313" key="3">
    <source>
        <dbReference type="Proteomes" id="UP000179266"/>
    </source>
</evidence>
<dbReference type="GO" id="GO:0005829">
    <property type="term" value="C:cytosol"/>
    <property type="evidence" value="ECO:0007669"/>
    <property type="project" value="TreeGrafter"/>
</dbReference>
<name>A0A1F7RZJ9_9BACT</name>